<evidence type="ECO:0000256" key="1">
    <source>
        <dbReference type="SAM" id="SignalP"/>
    </source>
</evidence>
<name>A0AAE8F532_XANVA</name>
<dbReference type="AlphaFoldDB" id="A0AAE8F532"/>
<dbReference type="EMBL" id="PYTT01000124">
    <property type="protein sequence ID" value="RNL00165.1"/>
    <property type="molecule type" value="Genomic_DNA"/>
</dbReference>
<gene>
    <name evidence="2" type="ORF">C9386_14840</name>
</gene>
<reference evidence="2 3" key="1">
    <citation type="submission" date="2018-03" db="EMBL/GenBank/DDBJ databases">
        <authorList>
            <person name="Wu G."/>
        </authorList>
    </citation>
    <scope>NUCLEOTIDE SEQUENCE [LARGE SCALE GENOMIC DNA]</scope>
    <source>
        <strain evidence="2 3">SAM-118</strain>
    </source>
</reference>
<proteinExistence type="predicted"/>
<evidence type="ECO:0000313" key="3">
    <source>
        <dbReference type="Proteomes" id="UP000284283"/>
    </source>
</evidence>
<feature type="signal peptide" evidence="1">
    <location>
        <begin position="1"/>
        <end position="25"/>
    </location>
</feature>
<keyword evidence="1" id="KW-0732">Signal</keyword>
<protein>
    <submittedName>
        <fullName evidence="2">Uncharacterized protein</fullName>
    </submittedName>
</protein>
<feature type="chain" id="PRO_5041945081" evidence="1">
    <location>
        <begin position="26"/>
        <end position="270"/>
    </location>
</feature>
<accession>A0AAE8F532</accession>
<dbReference type="Proteomes" id="UP000284283">
    <property type="component" value="Unassembled WGS sequence"/>
</dbReference>
<comment type="caution">
    <text evidence="2">The sequence shown here is derived from an EMBL/GenBank/DDBJ whole genome shotgun (WGS) entry which is preliminary data.</text>
</comment>
<evidence type="ECO:0000313" key="2">
    <source>
        <dbReference type="EMBL" id="RNL00165.1"/>
    </source>
</evidence>
<sequence length="270" mass="29425">MEINEMKLLRGFLLLFLVISSQAWAQSPTIKAVTPFDEVVATAGIENSLRAVLNGQYAPFKENFDEVGNPTQLKDGGVLIDGWKKGRSATDAAAFVYYPDGRVYAAYYTATAGRIRYFSSDHGKIHIAIQAWAKRFAPQFEVERKATSVFSGSRNSVSASAADPTAAEQAEMRKVAASIWGQSLADGWEMNAAVGDILGTVTKEIMECSEAYSLVPKPVGWIPGWSYVAKTALQIVTYVAGVHKDRRYKVCVDSAALNWRTPIEAASLGI</sequence>
<dbReference type="KEGG" id="xva:C7V42_06235"/>
<organism evidence="2 3">
    <name type="scientific">Xanthomonas vasicola pv. vasculorum</name>
    <dbReference type="NCBI Taxonomy" id="325776"/>
    <lineage>
        <taxon>Bacteria</taxon>
        <taxon>Pseudomonadati</taxon>
        <taxon>Pseudomonadota</taxon>
        <taxon>Gammaproteobacteria</taxon>
        <taxon>Lysobacterales</taxon>
        <taxon>Lysobacteraceae</taxon>
        <taxon>Xanthomonas</taxon>
    </lineage>
</organism>